<dbReference type="Proteomes" id="UP001237448">
    <property type="component" value="Unassembled WGS sequence"/>
</dbReference>
<feature type="signal peptide" evidence="2">
    <location>
        <begin position="1"/>
        <end position="21"/>
    </location>
</feature>
<dbReference type="SUPFAM" id="SSF56954">
    <property type="entry name" value="Outer membrane efflux proteins (OEP)"/>
    <property type="match status" value="1"/>
</dbReference>
<keyword evidence="2" id="KW-0812">Transmembrane</keyword>
<evidence type="ECO:0000313" key="3">
    <source>
        <dbReference type="EMBL" id="MDQ0390288.1"/>
    </source>
</evidence>
<organism evidence="3 4">
    <name type="scientific">Labrys monachus</name>
    <dbReference type="NCBI Taxonomy" id="217067"/>
    <lineage>
        <taxon>Bacteria</taxon>
        <taxon>Pseudomonadati</taxon>
        <taxon>Pseudomonadota</taxon>
        <taxon>Alphaproteobacteria</taxon>
        <taxon>Hyphomicrobiales</taxon>
        <taxon>Xanthobacteraceae</taxon>
        <taxon>Labrys</taxon>
    </lineage>
</organism>
<dbReference type="InterPro" id="IPR003423">
    <property type="entry name" value="OMP_efflux"/>
</dbReference>
<dbReference type="NCBIfam" id="TIGR01845">
    <property type="entry name" value="outer_NodT"/>
    <property type="match status" value="1"/>
</dbReference>
<feature type="chain" id="PRO_5045003783" evidence="2">
    <location>
        <begin position="22"/>
        <end position="486"/>
    </location>
</feature>
<comment type="subcellular location">
    <subcellularLocation>
        <location evidence="2">Cell membrane</location>
        <topology evidence="2">Lipid-anchor</topology>
    </subcellularLocation>
</comment>
<dbReference type="PANTHER" id="PTHR30203:SF32">
    <property type="entry name" value="CATION EFFLUX SYSTEM PROTEIN CUSC"/>
    <property type="match status" value="1"/>
</dbReference>
<gene>
    <name evidence="3" type="ORF">J3R73_000080</name>
</gene>
<dbReference type="PANTHER" id="PTHR30203">
    <property type="entry name" value="OUTER MEMBRANE CATION EFFLUX PROTEIN"/>
    <property type="match status" value="1"/>
</dbReference>
<comment type="similarity">
    <text evidence="1 2">Belongs to the outer membrane factor (OMF) (TC 1.B.17) family.</text>
</comment>
<evidence type="ECO:0000256" key="2">
    <source>
        <dbReference type="RuleBase" id="RU362097"/>
    </source>
</evidence>
<sequence length="486" mass="51527">MTIKPLLGVSMAAAIAAVPLAGCQTLAPDYVRPAMASAAAWPTGPSYARLPGRTPPAAAADIGWADFFTDARLRKLIAIALENNRDLRVAALDIAKARATFQAQNAQLLPTINLSGSATLERQPSTTGPGNVVTRSGSIGVGISSFEIDFFGRLQSLSQQELENYLASEEAHRTSYLTLVSEVANAYTTLASDKDHLSLSQSTLKSQQDSLELTQRSVNAGTSTDLAVAQQRSSVETARGDIASYTAQIAQDINALTLYLGTSVPPDLLPNSLASIGEPRRIPVGLPSDVLLRRPDILEAEHTLKGANANIGAARAAFFPSITLTSNAGTSQALARLFKAGSGAWVFSPNLNLPIFDGGQNLANLRSSEADRDIDIAQYEKAIQSGFKEVADALAVHGTMAARMSAQTALVAAYQRDYDLSMTRFRDGIDSYLSVLQSQQSLYTAQQNLITLKASRMTNIATLYKVLGGGWAPSAPRPVAMASGAR</sequence>
<evidence type="ECO:0000256" key="1">
    <source>
        <dbReference type="ARBA" id="ARBA00007613"/>
    </source>
</evidence>
<dbReference type="Gene3D" id="1.20.1600.10">
    <property type="entry name" value="Outer membrane efflux proteins (OEP)"/>
    <property type="match status" value="1"/>
</dbReference>
<evidence type="ECO:0000313" key="4">
    <source>
        <dbReference type="Proteomes" id="UP001237448"/>
    </source>
</evidence>
<name>A0ABU0F897_9HYPH</name>
<dbReference type="InterPro" id="IPR010131">
    <property type="entry name" value="MdtP/NodT-like"/>
</dbReference>
<proteinExistence type="inferred from homology"/>
<dbReference type="Pfam" id="PF02321">
    <property type="entry name" value="OEP"/>
    <property type="match status" value="2"/>
</dbReference>
<reference evidence="3 4" key="1">
    <citation type="submission" date="2023-07" db="EMBL/GenBank/DDBJ databases">
        <title>Genomic Encyclopedia of Type Strains, Phase IV (KMG-IV): sequencing the most valuable type-strain genomes for metagenomic binning, comparative biology and taxonomic classification.</title>
        <authorList>
            <person name="Goeker M."/>
        </authorList>
    </citation>
    <scope>NUCLEOTIDE SEQUENCE [LARGE SCALE GENOMIC DNA]</scope>
    <source>
        <strain evidence="3 4">DSM 5896</strain>
    </source>
</reference>
<dbReference type="Gene3D" id="2.20.200.10">
    <property type="entry name" value="Outer membrane efflux proteins (OEP)"/>
    <property type="match status" value="1"/>
</dbReference>
<keyword evidence="2" id="KW-0732">Signal</keyword>
<protein>
    <submittedName>
        <fullName evidence="3">Multidrug efflux system outer membrane protein</fullName>
    </submittedName>
</protein>
<keyword evidence="4" id="KW-1185">Reference proteome</keyword>
<keyword evidence="2" id="KW-1134">Transmembrane beta strand</keyword>
<comment type="caution">
    <text evidence="3">The sequence shown here is derived from an EMBL/GenBank/DDBJ whole genome shotgun (WGS) entry which is preliminary data.</text>
</comment>
<dbReference type="EMBL" id="JAUSVK010000001">
    <property type="protein sequence ID" value="MDQ0390288.1"/>
    <property type="molecule type" value="Genomic_DNA"/>
</dbReference>
<keyword evidence="2" id="KW-0564">Palmitate</keyword>
<keyword evidence="2" id="KW-0472">Membrane</keyword>
<dbReference type="RefSeq" id="WP_307421431.1">
    <property type="nucleotide sequence ID" value="NZ_JAUSVK010000001.1"/>
</dbReference>
<accession>A0ABU0F897</accession>
<keyword evidence="2" id="KW-0449">Lipoprotein</keyword>